<dbReference type="Proteomes" id="UP000053660">
    <property type="component" value="Unassembled WGS sequence"/>
</dbReference>
<name>A0A0B1S5N0_OESDE</name>
<sequence length="45" mass="5169">MPMSQVHRRISRSSSISTRSCYFCCGCILEHGRRRRAMASLKLVP</sequence>
<accession>A0A0B1S5N0</accession>
<dbReference type="AlphaFoldDB" id="A0A0B1S5N0"/>
<keyword evidence="2" id="KW-1185">Reference proteome</keyword>
<evidence type="ECO:0000313" key="1">
    <source>
        <dbReference type="EMBL" id="KHJ80239.1"/>
    </source>
</evidence>
<gene>
    <name evidence="1" type="ORF">OESDEN_20089</name>
</gene>
<proteinExistence type="predicted"/>
<reference evidence="1 2" key="1">
    <citation type="submission" date="2014-03" db="EMBL/GenBank/DDBJ databases">
        <title>Draft genome of the hookworm Oesophagostomum dentatum.</title>
        <authorList>
            <person name="Mitreva M."/>
        </authorList>
    </citation>
    <scope>NUCLEOTIDE SEQUENCE [LARGE SCALE GENOMIC DNA]</scope>
    <source>
        <strain evidence="1 2">OD-Hann</strain>
    </source>
</reference>
<evidence type="ECO:0000313" key="2">
    <source>
        <dbReference type="Proteomes" id="UP000053660"/>
    </source>
</evidence>
<organism evidence="1 2">
    <name type="scientific">Oesophagostomum dentatum</name>
    <name type="common">Nodular worm</name>
    <dbReference type="NCBI Taxonomy" id="61180"/>
    <lineage>
        <taxon>Eukaryota</taxon>
        <taxon>Metazoa</taxon>
        <taxon>Ecdysozoa</taxon>
        <taxon>Nematoda</taxon>
        <taxon>Chromadorea</taxon>
        <taxon>Rhabditida</taxon>
        <taxon>Rhabditina</taxon>
        <taxon>Rhabditomorpha</taxon>
        <taxon>Strongyloidea</taxon>
        <taxon>Strongylidae</taxon>
        <taxon>Oesophagostomum</taxon>
    </lineage>
</organism>
<feature type="non-terminal residue" evidence="1">
    <location>
        <position position="45"/>
    </location>
</feature>
<dbReference type="EMBL" id="KN601362">
    <property type="protein sequence ID" value="KHJ80239.1"/>
    <property type="molecule type" value="Genomic_DNA"/>
</dbReference>
<protein>
    <submittedName>
        <fullName evidence="1">Uncharacterized protein</fullName>
    </submittedName>
</protein>